<evidence type="ECO:0000313" key="2">
    <source>
        <dbReference type="EMBL" id="CAJ0587812.1"/>
    </source>
</evidence>
<feature type="signal peptide" evidence="1">
    <location>
        <begin position="1"/>
        <end position="19"/>
    </location>
</feature>
<evidence type="ECO:0000313" key="3">
    <source>
        <dbReference type="Proteomes" id="UP001177023"/>
    </source>
</evidence>
<reference evidence="2" key="1">
    <citation type="submission" date="2023-06" db="EMBL/GenBank/DDBJ databases">
        <authorList>
            <person name="Delattre M."/>
        </authorList>
    </citation>
    <scope>NUCLEOTIDE SEQUENCE</scope>
    <source>
        <strain evidence="2">AF72</strain>
    </source>
</reference>
<proteinExistence type="predicted"/>
<dbReference type="AlphaFoldDB" id="A0AA36GEA8"/>
<comment type="caution">
    <text evidence="2">The sequence shown here is derived from an EMBL/GenBank/DDBJ whole genome shotgun (WGS) entry which is preliminary data.</text>
</comment>
<keyword evidence="1" id="KW-0732">Signal</keyword>
<feature type="chain" id="PRO_5041453054" evidence="1">
    <location>
        <begin position="20"/>
        <end position="140"/>
    </location>
</feature>
<organism evidence="2 3">
    <name type="scientific">Mesorhabditis spiculigera</name>
    <dbReference type="NCBI Taxonomy" id="96644"/>
    <lineage>
        <taxon>Eukaryota</taxon>
        <taxon>Metazoa</taxon>
        <taxon>Ecdysozoa</taxon>
        <taxon>Nematoda</taxon>
        <taxon>Chromadorea</taxon>
        <taxon>Rhabditida</taxon>
        <taxon>Rhabditina</taxon>
        <taxon>Rhabditomorpha</taxon>
        <taxon>Rhabditoidea</taxon>
        <taxon>Rhabditidae</taxon>
        <taxon>Mesorhabditinae</taxon>
        <taxon>Mesorhabditis</taxon>
    </lineage>
</organism>
<gene>
    <name evidence="2" type="ORF">MSPICULIGERA_LOCUS25766</name>
</gene>
<dbReference type="Proteomes" id="UP001177023">
    <property type="component" value="Unassembled WGS sequence"/>
</dbReference>
<feature type="non-terminal residue" evidence="2">
    <location>
        <position position="1"/>
    </location>
</feature>
<keyword evidence="3" id="KW-1185">Reference proteome</keyword>
<accession>A0AA36GEA8</accession>
<evidence type="ECO:0000256" key="1">
    <source>
        <dbReference type="SAM" id="SignalP"/>
    </source>
</evidence>
<sequence length="140" mass="15393">MRGAVELFIVSELIALAYAQLPTQTPVVTCADRKDGRNLSCYTCMGRDLQNCASGLACCSGSCFKLIDKKHEVVLKGCTLANEEDASMKVRTLPVPLYWTKGEKVEGESYFCKSGDFCNEAPVSKWFLSTAALVLTKFLF</sequence>
<dbReference type="EMBL" id="CATQJA010002710">
    <property type="protein sequence ID" value="CAJ0587812.1"/>
    <property type="molecule type" value="Genomic_DNA"/>
</dbReference>
<protein>
    <submittedName>
        <fullName evidence="2">Uncharacterized protein</fullName>
    </submittedName>
</protein>
<name>A0AA36GEA8_9BILA</name>